<protein>
    <submittedName>
        <fullName evidence="7">Sigma-70 family RNA polymerase sigma factor</fullName>
    </submittedName>
</protein>
<organism evidence="7 8">
    <name type="scientific">Wujia chipingensis</name>
    <dbReference type="NCBI Taxonomy" id="2763670"/>
    <lineage>
        <taxon>Bacteria</taxon>
        <taxon>Bacillati</taxon>
        <taxon>Bacillota</taxon>
        <taxon>Clostridia</taxon>
        <taxon>Lachnospirales</taxon>
        <taxon>Lachnospiraceae</taxon>
        <taxon>Wujia</taxon>
    </lineage>
</organism>
<dbReference type="AlphaFoldDB" id="A0A7G9FR23"/>
<evidence type="ECO:0000256" key="1">
    <source>
        <dbReference type="ARBA" id="ARBA00010641"/>
    </source>
</evidence>
<evidence type="ECO:0000313" key="7">
    <source>
        <dbReference type="EMBL" id="QNM01005.1"/>
    </source>
</evidence>
<dbReference type="CDD" id="cd06171">
    <property type="entry name" value="Sigma70_r4"/>
    <property type="match status" value="1"/>
</dbReference>
<evidence type="ECO:0000259" key="6">
    <source>
        <dbReference type="Pfam" id="PF08281"/>
    </source>
</evidence>
<dbReference type="Gene3D" id="1.10.10.10">
    <property type="entry name" value="Winged helix-like DNA-binding domain superfamily/Winged helix DNA-binding domain"/>
    <property type="match status" value="1"/>
</dbReference>
<dbReference type="NCBIfam" id="TIGR02937">
    <property type="entry name" value="sigma70-ECF"/>
    <property type="match status" value="1"/>
</dbReference>
<dbReference type="InterPro" id="IPR014284">
    <property type="entry name" value="RNA_pol_sigma-70_dom"/>
</dbReference>
<dbReference type="SUPFAM" id="SSF88659">
    <property type="entry name" value="Sigma3 and sigma4 domains of RNA polymerase sigma factors"/>
    <property type="match status" value="1"/>
</dbReference>
<evidence type="ECO:0000256" key="4">
    <source>
        <dbReference type="ARBA" id="ARBA00023163"/>
    </source>
</evidence>
<dbReference type="Pfam" id="PF04542">
    <property type="entry name" value="Sigma70_r2"/>
    <property type="match status" value="1"/>
</dbReference>
<dbReference type="InterPro" id="IPR013249">
    <property type="entry name" value="RNA_pol_sigma70_r4_t2"/>
</dbReference>
<dbReference type="Proteomes" id="UP000515819">
    <property type="component" value="Chromosome"/>
</dbReference>
<accession>A0A7G9FR23</accession>
<evidence type="ECO:0000256" key="3">
    <source>
        <dbReference type="ARBA" id="ARBA00023082"/>
    </source>
</evidence>
<feature type="domain" description="RNA polymerase sigma-70 region 2" evidence="5">
    <location>
        <begin position="11"/>
        <end position="76"/>
    </location>
</feature>
<evidence type="ECO:0000313" key="8">
    <source>
        <dbReference type="Proteomes" id="UP000515819"/>
    </source>
</evidence>
<dbReference type="RefSeq" id="WP_021984646.1">
    <property type="nucleotide sequence ID" value="NZ_CP060632.1"/>
</dbReference>
<sequence length="161" mass="19169">MKKEAFGELVISNQESWYRIAKSYLCNDADCADAIQNAIVHAFENLYSLRNDKYAKTWFIRILINECHQVIRENKKVVTWEEYQEEGREAEYIRGYGQYSELYESIMRLKENERTCIILYYFEEYSIREIAQCLESTESAVKKRLVRAREHLRGILKAKSA</sequence>
<dbReference type="InterPro" id="IPR039425">
    <property type="entry name" value="RNA_pol_sigma-70-like"/>
</dbReference>
<evidence type="ECO:0000259" key="5">
    <source>
        <dbReference type="Pfam" id="PF04542"/>
    </source>
</evidence>
<dbReference type="Gene3D" id="1.10.1740.10">
    <property type="match status" value="1"/>
</dbReference>
<feature type="domain" description="RNA polymerase sigma factor 70 region 4 type 2" evidence="6">
    <location>
        <begin position="101"/>
        <end position="152"/>
    </location>
</feature>
<gene>
    <name evidence="7" type="ORF">H9Q76_02250</name>
</gene>
<dbReference type="GO" id="GO:0006352">
    <property type="term" value="P:DNA-templated transcription initiation"/>
    <property type="evidence" value="ECO:0007669"/>
    <property type="project" value="InterPro"/>
</dbReference>
<dbReference type="InterPro" id="IPR036388">
    <property type="entry name" value="WH-like_DNA-bd_sf"/>
</dbReference>
<dbReference type="EMBL" id="CP060632">
    <property type="protein sequence ID" value="QNM01005.1"/>
    <property type="molecule type" value="Genomic_DNA"/>
</dbReference>
<dbReference type="KEGG" id="wcp:H9Q76_02250"/>
<reference evidence="7 8" key="1">
    <citation type="submission" date="2020-08" db="EMBL/GenBank/DDBJ databases">
        <authorList>
            <person name="Liu C."/>
            <person name="Sun Q."/>
        </authorList>
    </citation>
    <scope>NUCLEOTIDE SEQUENCE [LARGE SCALE GENOMIC DNA]</scope>
    <source>
        <strain evidence="7 8">NSJ-4</strain>
    </source>
</reference>
<keyword evidence="4" id="KW-0804">Transcription</keyword>
<keyword evidence="8" id="KW-1185">Reference proteome</keyword>
<dbReference type="GO" id="GO:0016987">
    <property type="term" value="F:sigma factor activity"/>
    <property type="evidence" value="ECO:0007669"/>
    <property type="project" value="UniProtKB-KW"/>
</dbReference>
<name>A0A7G9FR23_9FIRM</name>
<dbReference type="PANTHER" id="PTHR43133">
    <property type="entry name" value="RNA POLYMERASE ECF-TYPE SIGMA FACTO"/>
    <property type="match status" value="1"/>
</dbReference>
<dbReference type="Pfam" id="PF08281">
    <property type="entry name" value="Sigma70_r4_2"/>
    <property type="match status" value="1"/>
</dbReference>
<keyword evidence="2" id="KW-0805">Transcription regulation</keyword>
<dbReference type="SUPFAM" id="SSF88946">
    <property type="entry name" value="Sigma2 domain of RNA polymerase sigma factors"/>
    <property type="match status" value="1"/>
</dbReference>
<keyword evidence="3" id="KW-0731">Sigma factor</keyword>
<dbReference type="GO" id="GO:0003677">
    <property type="term" value="F:DNA binding"/>
    <property type="evidence" value="ECO:0007669"/>
    <property type="project" value="InterPro"/>
</dbReference>
<dbReference type="InterPro" id="IPR013325">
    <property type="entry name" value="RNA_pol_sigma_r2"/>
</dbReference>
<dbReference type="InterPro" id="IPR013324">
    <property type="entry name" value="RNA_pol_sigma_r3/r4-like"/>
</dbReference>
<evidence type="ECO:0000256" key="2">
    <source>
        <dbReference type="ARBA" id="ARBA00023015"/>
    </source>
</evidence>
<comment type="similarity">
    <text evidence="1">Belongs to the sigma-70 factor family. ECF subfamily.</text>
</comment>
<proteinExistence type="inferred from homology"/>
<dbReference type="PANTHER" id="PTHR43133:SF51">
    <property type="entry name" value="RNA POLYMERASE SIGMA FACTOR"/>
    <property type="match status" value="1"/>
</dbReference>
<dbReference type="InterPro" id="IPR007627">
    <property type="entry name" value="RNA_pol_sigma70_r2"/>
</dbReference>